<dbReference type="Pfam" id="PF19614">
    <property type="entry name" value="DUF6119"/>
    <property type="match status" value="1"/>
</dbReference>
<dbReference type="InterPro" id="IPR026487">
    <property type="entry name" value="CHP04141"/>
</dbReference>
<name>A0ABV6X885_9ACTN</name>
<proteinExistence type="predicted"/>
<reference evidence="1 2" key="1">
    <citation type="submission" date="2024-09" db="EMBL/GenBank/DDBJ databases">
        <authorList>
            <person name="Lee S.D."/>
        </authorList>
    </citation>
    <scope>NUCLEOTIDE SEQUENCE [LARGE SCALE GENOMIC DNA]</scope>
    <source>
        <strain evidence="1 2">N1-3</strain>
    </source>
</reference>
<comment type="caution">
    <text evidence="1">The sequence shown here is derived from an EMBL/GenBank/DDBJ whole genome shotgun (WGS) entry which is preliminary data.</text>
</comment>
<evidence type="ECO:0000313" key="2">
    <source>
        <dbReference type="Proteomes" id="UP001592530"/>
    </source>
</evidence>
<sequence length="562" mass="61561">MKQTTCPLTLFRLRNVAANLEEMFDAILKVKAVLALDGAEPRVLDHFPVPAFAIDGHFANADTAWSGDYSRLVEASVSHTSLRPAGLILLAVDDQAYALAFGEGYRLLPSSLKEPKFGLRFIIRSTDPDDIRAAVAHRPSQGRTDTTVLAGGAPIWTLGVDACTSRVERIAGRLRRPELTVERSRGGSTARVQAAYGGTGLRLPYGAEPESLVADIRTIARVCREELPLPELEFIERVTQVHDEDIVGLLDLEFVAALGGTARGRIGAVVPEDCLEDYQNARTFGIRIGTSEEYRTAELDIDYVLGRLRFHREKTRMDALRGARVVLYDNERARPCDVIRTELLFSWIKAEIDIDSRRFILMDRNWHEFDRSYLDSITATVTSLIKPAPSIALPAWRPGQKEGDYNLSAALNRPGFVSLDRQLVKTALHRGNGVEIADLLVADDTLVMVKAAKQADVLSHLFNQGVSAVDALLFSSEARAGFAQLVARHGRGLTLPADFRPRRVVFAIHLKTHDLLTADTLFPLAQVALVEAARKIQGYGIEVEVIGIPAAGADDAGGCEAA</sequence>
<dbReference type="RefSeq" id="WP_380556959.1">
    <property type="nucleotide sequence ID" value="NZ_JBHEZY010000013.1"/>
</dbReference>
<protein>
    <submittedName>
        <fullName evidence="1">TIGR04141 family sporadically distributed protein</fullName>
    </submittedName>
</protein>
<accession>A0ABV6X885</accession>
<dbReference type="Proteomes" id="UP001592530">
    <property type="component" value="Unassembled WGS sequence"/>
</dbReference>
<gene>
    <name evidence="1" type="ORF">ACEZDB_28070</name>
</gene>
<evidence type="ECO:0000313" key="1">
    <source>
        <dbReference type="EMBL" id="MFC1434502.1"/>
    </source>
</evidence>
<organism evidence="1 2">
    <name type="scientific">Streptacidiphilus alkalitolerans</name>
    <dbReference type="NCBI Taxonomy" id="3342712"/>
    <lineage>
        <taxon>Bacteria</taxon>
        <taxon>Bacillati</taxon>
        <taxon>Actinomycetota</taxon>
        <taxon>Actinomycetes</taxon>
        <taxon>Kitasatosporales</taxon>
        <taxon>Streptomycetaceae</taxon>
        <taxon>Streptacidiphilus</taxon>
    </lineage>
</organism>
<dbReference type="EMBL" id="JBHEZY010000013">
    <property type="protein sequence ID" value="MFC1434502.1"/>
    <property type="molecule type" value="Genomic_DNA"/>
</dbReference>
<dbReference type="NCBIfam" id="TIGR04141">
    <property type="entry name" value="TIGR04141 family sporadically distributed protein"/>
    <property type="match status" value="1"/>
</dbReference>